<evidence type="ECO:0000313" key="2">
    <source>
        <dbReference type="EMBL" id="EYC26453.1"/>
    </source>
</evidence>
<evidence type="ECO:0000256" key="1">
    <source>
        <dbReference type="SAM" id="Phobius"/>
    </source>
</evidence>
<gene>
    <name evidence="2" type="primary">Acey_s0010.g1164</name>
    <name evidence="2" type="ORF">Y032_0010g1164</name>
</gene>
<keyword evidence="1" id="KW-0812">Transmembrane</keyword>
<keyword evidence="1" id="KW-0472">Membrane</keyword>
<dbReference type="Proteomes" id="UP000024635">
    <property type="component" value="Unassembled WGS sequence"/>
</dbReference>
<sequence>MLIKFVADVVSMVDSHLHNHLFTSDRNYRHWSVVRSSRHAAVENDIRYTYFQIKDNTEKETSSPLMNSILQKSTWTRVRRQMSSACPCLISATSIVILELCLVFVQLYIKIVYL</sequence>
<evidence type="ECO:0000313" key="3">
    <source>
        <dbReference type="Proteomes" id="UP000024635"/>
    </source>
</evidence>
<comment type="caution">
    <text evidence="2">The sequence shown here is derived from an EMBL/GenBank/DDBJ whole genome shotgun (WGS) entry which is preliminary data.</text>
</comment>
<feature type="transmembrane region" description="Helical" evidence="1">
    <location>
        <begin position="85"/>
        <end position="109"/>
    </location>
</feature>
<keyword evidence="3" id="KW-1185">Reference proteome</keyword>
<protein>
    <submittedName>
        <fullName evidence="2">Uncharacterized protein</fullName>
    </submittedName>
</protein>
<name>A0A016VI58_9BILA</name>
<dbReference type="EMBL" id="JARK01001346">
    <property type="protein sequence ID" value="EYC26453.1"/>
    <property type="molecule type" value="Genomic_DNA"/>
</dbReference>
<keyword evidence="1" id="KW-1133">Transmembrane helix</keyword>
<dbReference type="AlphaFoldDB" id="A0A016VI58"/>
<organism evidence="2 3">
    <name type="scientific">Ancylostoma ceylanicum</name>
    <dbReference type="NCBI Taxonomy" id="53326"/>
    <lineage>
        <taxon>Eukaryota</taxon>
        <taxon>Metazoa</taxon>
        <taxon>Ecdysozoa</taxon>
        <taxon>Nematoda</taxon>
        <taxon>Chromadorea</taxon>
        <taxon>Rhabditida</taxon>
        <taxon>Rhabditina</taxon>
        <taxon>Rhabditomorpha</taxon>
        <taxon>Strongyloidea</taxon>
        <taxon>Ancylostomatidae</taxon>
        <taxon>Ancylostomatinae</taxon>
        <taxon>Ancylostoma</taxon>
    </lineage>
</organism>
<reference evidence="3" key="1">
    <citation type="journal article" date="2015" name="Nat. Genet.">
        <title>The genome and transcriptome of the zoonotic hookworm Ancylostoma ceylanicum identify infection-specific gene families.</title>
        <authorList>
            <person name="Schwarz E.M."/>
            <person name="Hu Y."/>
            <person name="Antoshechkin I."/>
            <person name="Miller M.M."/>
            <person name="Sternberg P.W."/>
            <person name="Aroian R.V."/>
        </authorList>
    </citation>
    <scope>NUCLEOTIDE SEQUENCE</scope>
    <source>
        <strain evidence="3">HY135</strain>
    </source>
</reference>
<accession>A0A016VI58</accession>
<proteinExistence type="predicted"/>
<dbReference type="OrthoDB" id="10487099at2759"/>